<dbReference type="InterPro" id="IPR050771">
    <property type="entry name" value="Alpha-ketoacid_DH_E1_comp"/>
</dbReference>
<sequence length="336" mass="36546">MLDLYREMRILRRIDDEATALQRQGELGLWPPVRGQEAAQLASARALTPGDFVFTSYREHGLALHRGVRGADLVKVWRGVAGTGWNPHEIRLATQQVIIGAHTLHAVGWALGETIERGEQHPDAAVAYLGDGAMSEGDVAEAMVFAASFRLPVIFFCQNNQWAISEPVTLQAPGELADRGLGFGIPSVRVDGNDALAVYAVTREALERAHTGGGPTLIEAVTYRMGPHTTADDPTRYRTAEEVAAWAERDPIDRLAALLRSEGVLDDEAEREVAAAADAAAAELRAGCVALADPEPLAVFDHVYAEPNRTIERERAEYQRYLAGFADANGFVEVDR</sequence>
<dbReference type="PANTHER" id="PTHR43380:SF1">
    <property type="entry name" value="2-OXOISOVALERATE DEHYDROGENASE SUBUNIT ALPHA, MITOCHONDRIAL"/>
    <property type="match status" value="1"/>
</dbReference>
<comment type="similarity">
    <text evidence="4">Belongs to the BCKDHA family.</text>
</comment>
<keyword evidence="2 4" id="KW-0560">Oxidoreductase</keyword>
<comment type="catalytic activity">
    <reaction evidence="4">
        <text>N(6)-[(R)-lipoyl]-L-lysyl-[protein] + 3-methyl-2-oxobutanoate + H(+) = N(6)-[(R)-S(8)-2-methylpropanoyldihydrolipoyl]-L-lysyl-[protein] + CO2</text>
        <dbReference type="Rhea" id="RHEA:13457"/>
        <dbReference type="Rhea" id="RHEA-COMP:10474"/>
        <dbReference type="Rhea" id="RHEA-COMP:10497"/>
        <dbReference type="ChEBI" id="CHEBI:11851"/>
        <dbReference type="ChEBI" id="CHEBI:15378"/>
        <dbReference type="ChEBI" id="CHEBI:16526"/>
        <dbReference type="ChEBI" id="CHEBI:83099"/>
        <dbReference type="ChEBI" id="CHEBI:83142"/>
        <dbReference type="EC" id="1.2.4.4"/>
    </reaction>
</comment>
<keyword evidence="6" id="KW-0670">Pyruvate</keyword>
<comment type="cofactor">
    <cofactor evidence="1 4">
        <name>thiamine diphosphate</name>
        <dbReference type="ChEBI" id="CHEBI:58937"/>
    </cofactor>
</comment>
<evidence type="ECO:0000256" key="1">
    <source>
        <dbReference type="ARBA" id="ARBA00001964"/>
    </source>
</evidence>
<organism evidence="6 7">
    <name type="scientific">Pseudolysinimonas kribbensis</name>
    <dbReference type="NCBI Taxonomy" id="433641"/>
    <lineage>
        <taxon>Bacteria</taxon>
        <taxon>Bacillati</taxon>
        <taxon>Actinomycetota</taxon>
        <taxon>Actinomycetes</taxon>
        <taxon>Micrococcales</taxon>
        <taxon>Microbacteriaceae</taxon>
        <taxon>Pseudolysinimonas</taxon>
    </lineage>
</organism>
<dbReference type="InterPro" id="IPR029061">
    <property type="entry name" value="THDP-binding"/>
</dbReference>
<keyword evidence="7" id="KW-1185">Reference proteome</keyword>
<comment type="caution">
    <text evidence="6">The sequence shown here is derived from an EMBL/GenBank/DDBJ whole genome shotgun (WGS) entry which is preliminary data.</text>
</comment>
<evidence type="ECO:0000313" key="6">
    <source>
        <dbReference type="EMBL" id="GMA95554.1"/>
    </source>
</evidence>
<dbReference type="EC" id="1.2.4.4" evidence="4"/>
<dbReference type="CDD" id="cd02000">
    <property type="entry name" value="TPP_E1_PDC_ADC_BCADC"/>
    <property type="match status" value="1"/>
</dbReference>
<evidence type="ECO:0000256" key="2">
    <source>
        <dbReference type="ARBA" id="ARBA00023002"/>
    </source>
</evidence>
<reference evidence="7" key="1">
    <citation type="journal article" date="2019" name="Int. J. Syst. Evol. Microbiol.">
        <title>The Global Catalogue of Microorganisms (GCM) 10K type strain sequencing project: providing services to taxonomists for standard genome sequencing and annotation.</title>
        <authorList>
            <consortium name="The Broad Institute Genomics Platform"/>
            <consortium name="The Broad Institute Genome Sequencing Center for Infectious Disease"/>
            <person name="Wu L."/>
            <person name="Ma J."/>
        </authorList>
    </citation>
    <scope>NUCLEOTIDE SEQUENCE [LARGE SCALE GENOMIC DNA]</scope>
    <source>
        <strain evidence="7">NBRC 108894</strain>
    </source>
</reference>
<dbReference type="Proteomes" id="UP001157034">
    <property type="component" value="Unassembled WGS sequence"/>
</dbReference>
<evidence type="ECO:0000256" key="4">
    <source>
        <dbReference type="RuleBase" id="RU365014"/>
    </source>
</evidence>
<comment type="function">
    <text evidence="4">The branched-chain alpha-keto dehydrogenase complex catalyzes the overall conversion of alpha-keto acids to acyl-CoA and CO(2). It contains multiple copies of three enzymatic components: branched-chain alpha-keto acid decarboxylase (E1), lipoamide acyltransferase (E2) and lipoamide dehydrogenase (E3).</text>
</comment>
<protein>
    <recommendedName>
        <fullName evidence="4">2-oxoisovalerate dehydrogenase subunit alpha</fullName>
        <ecNumber evidence="4">1.2.4.4</ecNumber>
    </recommendedName>
    <alternativeName>
        <fullName evidence="4">Branched-chain alpha-keto acid dehydrogenase E1 component alpha chain</fullName>
    </alternativeName>
</protein>
<dbReference type="Gene3D" id="3.40.50.970">
    <property type="match status" value="1"/>
</dbReference>
<dbReference type="SUPFAM" id="SSF52518">
    <property type="entry name" value="Thiamin diphosphate-binding fold (THDP-binding)"/>
    <property type="match status" value="1"/>
</dbReference>
<feature type="domain" description="Dehydrogenase E1 component" evidence="5">
    <location>
        <begin position="6"/>
        <end position="280"/>
    </location>
</feature>
<dbReference type="PANTHER" id="PTHR43380">
    <property type="entry name" value="2-OXOISOVALERATE DEHYDROGENASE SUBUNIT ALPHA, MITOCHONDRIAL"/>
    <property type="match status" value="1"/>
</dbReference>
<name>A0ABQ6K8E6_9MICO</name>
<dbReference type="Pfam" id="PF00676">
    <property type="entry name" value="E1_dh"/>
    <property type="match status" value="1"/>
</dbReference>
<evidence type="ECO:0000313" key="7">
    <source>
        <dbReference type="Proteomes" id="UP001157034"/>
    </source>
</evidence>
<accession>A0ABQ6K8E6</accession>
<dbReference type="InterPro" id="IPR001017">
    <property type="entry name" value="DH_E1"/>
</dbReference>
<evidence type="ECO:0000256" key="3">
    <source>
        <dbReference type="ARBA" id="ARBA00023052"/>
    </source>
</evidence>
<proteinExistence type="inferred from homology"/>
<dbReference type="EMBL" id="BSVB01000001">
    <property type="protein sequence ID" value="GMA95554.1"/>
    <property type="molecule type" value="Genomic_DNA"/>
</dbReference>
<gene>
    <name evidence="6" type="ORF">GCM10025881_23780</name>
</gene>
<keyword evidence="3 4" id="KW-0786">Thiamine pyrophosphate</keyword>
<evidence type="ECO:0000259" key="5">
    <source>
        <dbReference type="Pfam" id="PF00676"/>
    </source>
</evidence>